<accession>A0AAN7B3W3</accession>
<evidence type="ECO:0000256" key="3">
    <source>
        <dbReference type="PROSITE-ProRule" id="PRU00023"/>
    </source>
</evidence>
<feature type="repeat" description="ANK" evidence="3">
    <location>
        <begin position="782"/>
        <end position="803"/>
    </location>
</feature>
<dbReference type="AlphaFoldDB" id="A0AAN7B3W3"/>
<reference evidence="5" key="2">
    <citation type="submission" date="2023-05" db="EMBL/GenBank/DDBJ databases">
        <authorList>
            <consortium name="Lawrence Berkeley National Laboratory"/>
            <person name="Steindorff A."/>
            <person name="Hensen N."/>
            <person name="Bonometti L."/>
            <person name="Westerberg I."/>
            <person name="Brannstrom I.O."/>
            <person name="Guillou S."/>
            <person name="Cros-Aarteil S."/>
            <person name="Calhoun S."/>
            <person name="Haridas S."/>
            <person name="Kuo A."/>
            <person name="Mondo S."/>
            <person name="Pangilinan J."/>
            <person name="Riley R."/>
            <person name="Labutti K."/>
            <person name="Andreopoulos B."/>
            <person name="Lipzen A."/>
            <person name="Chen C."/>
            <person name="Yanf M."/>
            <person name="Daum C."/>
            <person name="Ng V."/>
            <person name="Clum A."/>
            <person name="Ohm R."/>
            <person name="Martin F."/>
            <person name="Silar P."/>
            <person name="Natvig D."/>
            <person name="Lalanne C."/>
            <person name="Gautier V."/>
            <person name="Ament-Velasquez S.L."/>
            <person name="Kruys A."/>
            <person name="Hutchinson M.I."/>
            <person name="Powell A.J."/>
            <person name="Barry K."/>
            <person name="Miller A.N."/>
            <person name="Grigoriev I.V."/>
            <person name="Debuchy R."/>
            <person name="Gladieux P."/>
            <person name="Thoren M.H."/>
            <person name="Johannesson H."/>
        </authorList>
    </citation>
    <scope>NUCLEOTIDE SEQUENCE</scope>
    <source>
        <strain evidence="5">PSN293</strain>
    </source>
</reference>
<dbReference type="InterPro" id="IPR036770">
    <property type="entry name" value="Ankyrin_rpt-contain_sf"/>
</dbReference>
<dbReference type="EMBL" id="MU858189">
    <property type="protein sequence ID" value="KAK4209963.1"/>
    <property type="molecule type" value="Genomic_DNA"/>
</dbReference>
<evidence type="ECO:0000313" key="5">
    <source>
        <dbReference type="EMBL" id="KAK4209963.1"/>
    </source>
</evidence>
<gene>
    <name evidence="5" type="ORF">QBC37DRAFT_449318</name>
</gene>
<dbReference type="PANTHER" id="PTHR24198:SF165">
    <property type="entry name" value="ANKYRIN REPEAT-CONTAINING PROTEIN-RELATED"/>
    <property type="match status" value="1"/>
</dbReference>
<name>A0AAN7B3W3_9PEZI</name>
<dbReference type="Pfam" id="PF24883">
    <property type="entry name" value="NPHP3_N"/>
    <property type="match status" value="1"/>
</dbReference>
<dbReference type="PROSITE" id="PS50088">
    <property type="entry name" value="ANK_REPEAT"/>
    <property type="match status" value="3"/>
</dbReference>
<keyword evidence="2 3" id="KW-0040">ANK repeat</keyword>
<feature type="repeat" description="ANK" evidence="3">
    <location>
        <begin position="883"/>
        <end position="915"/>
    </location>
</feature>
<dbReference type="Proteomes" id="UP001301769">
    <property type="component" value="Unassembled WGS sequence"/>
</dbReference>
<dbReference type="PROSITE" id="PS50297">
    <property type="entry name" value="ANK_REP_REGION"/>
    <property type="match status" value="3"/>
</dbReference>
<reference evidence="5" key="1">
    <citation type="journal article" date="2023" name="Mol. Phylogenet. Evol.">
        <title>Genome-scale phylogeny and comparative genomics of the fungal order Sordariales.</title>
        <authorList>
            <person name="Hensen N."/>
            <person name="Bonometti L."/>
            <person name="Westerberg I."/>
            <person name="Brannstrom I.O."/>
            <person name="Guillou S."/>
            <person name="Cros-Aarteil S."/>
            <person name="Calhoun S."/>
            <person name="Haridas S."/>
            <person name="Kuo A."/>
            <person name="Mondo S."/>
            <person name="Pangilinan J."/>
            <person name="Riley R."/>
            <person name="LaButti K."/>
            <person name="Andreopoulos B."/>
            <person name="Lipzen A."/>
            <person name="Chen C."/>
            <person name="Yan M."/>
            <person name="Daum C."/>
            <person name="Ng V."/>
            <person name="Clum A."/>
            <person name="Steindorff A."/>
            <person name="Ohm R.A."/>
            <person name="Martin F."/>
            <person name="Silar P."/>
            <person name="Natvig D.O."/>
            <person name="Lalanne C."/>
            <person name="Gautier V."/>
            <person name="Ament-Velasquez S.L."/>
            <person name="Kruys A."/>
            <person name="Hutchinson M.I."/>
            <person name="Powell A.J."/>
            <person name="Barry K."/>
            <person name="Miller A.N."/>
            <person name="Grigoriev I.V."/>
            <person name="Debuchy R."/>
            <person name="Gladieux P."/>
            <person name="Hiltunen Thoren M."/>
            <person name="Johannesson H."/>
        </authorList>
    </citation>
    <scope>NUCLEOTIDE SEQUENCE</scope>
    <source>
        <strain evidence="5">PSN293</strain>
    </source>
</reference>
<evidence type="ECO:0000256" key="2">
    <source>
        <dbReference type="ARBA" id="ARBA00023043"/>
    </source>
</evidence>
<dbReference type="Gene3D" id="1.25.40.20">
    <property type="entry name" value="Ankyrin repeat-containing domain"/>
    <property type="match status" value="2"/>
</dbReference>
<dbReference type="Pfam" id="PF00023">
    <property type="entry name" value="Ank"/>
    <property type="match status" value="1"/>
</dbReference>
<organism evidence="5 6">
    <name type="scientific">Rhypophila decipiens</name>
    <dbReference type="NCBI Taxonomy" id="261697"/>
    <lineage>
        <taxon>Eukaryota</taxon>
        <taxon>Fungi</taxon>
        <taxon>Dikarya</taxon>
        <taxon>Ascomycota</taxon>
        <taxon>Pezizomycotina</taxon>
        <taxon>Sordariomycetes</taxon>
        <taxon>Sordariomycetidae</taxon>
        <taxon>Sordariales</taxon>
        <taxon>Naviculisporaceae</taxon>
        <taxon>Rhypophila</taxon>
    </lineage>
</organism>
<dbReference type="SUPFAM" id="SSF52540">
    <property type="entry name" value="P-loop containing nucleoside triphosphate hydrolases"/>
    <property type="match status" value="1"/>
</dbReference>
<dbReference type="InterPro" id="IPR002110">
    <property type="entry name" value="Ankyrin_rpt"/>
</dbReference>
<evidence type="ECO:0000256" key="1">
    <source>
        <dbReference type="ARBA" id="ARBA00022737"/>
    </source>
</evidence>
<evidence type="ECO:0000313" key="6">
    <source>
        <dbReference type="Proteomes" id="UP001301769"/>
    </source>
</evidence>
<dbReference type="SUPFAM" id="SSF48403">
    <property type="entry name" value="Ankyrin repeat"/>
    <property type="match status" value="2"/>
</dbReference>
<keyword evidence="1" id="KW-0677">Repeat</keyword>
<protein>
    <submittedName>
        <fullName evidence="5">Ankyrin repeat-containing domain protein</fullName>
    </submittedName>
</protein>
<proteinExistence type="predicted"/>
<evidence type="ECO:0000259" key="4">
    <source>
        <dbReference type="Pfam" id="PF24883"/>
    </source>
</evidence>
<dbReference type="Pfam" id="PF12796">
    <property type="entry name" value="Ank_2"/>
    <property type="match status" value="3"/>
</dbReference>
<keyword evidence="6" id="KW-1185">Reference proteome</keyword>
<feature type="domain" description="Nephrocystin 3-like N-terminal" evidence="4">
    <location>
        <begin position="172"/>
        <end position="331"/>
    </location>
</feature>
<dbReference type="SMART" id="SM00248">
    <property type="entry name" value="ANK"/>
    <property type="match status" value="10"/>
</dbReference>
<dbReference type="PANTHER" id="PTHR24198">
    <property type="entry name" value="ANKYRIN REPEAT AND PROTEIN KINASE DOMAIN-CONTAINING PROTEIN"/>
    <property type="match status" value="1"/>
</dbReference>
<dbReference type="InterPro" id="IPR027417">
    <property type="entry name" value="P-loop_NTPase"/>
</dbReference>
<feature type="repeat" description="ANK" evidence="3">
    <location>
        <begin position="954"/>
        <end position="986"/>
    </location>
</feature>
<sequence length="1126" mass="127184">MSEAPTPPNTDMPPPIMTIACGIAGLAAQWRGTANLATIQGEEEIAQYILSLHRHLLALLPDLFRVFKRGDMDLEQDWKLRFCRIVSMYYDVSLWASGKSVRRCFDQCKWDSDVGFTDPNCHVHDRDDDPEYAQCKAQWWLLNGNLEGGQRQSGYLGGSRVSPISPELGRDVWDLPAYSAWETGHSNVLWCLGKPGSGKSVLSAMLAERLDKESGFRSGVTGNSPAVIDYFFDRKDTSSAHRAVANLLRQLLVKLSHAPLPKFWTRRFHQSQDWINKDNEAFSVSEMVLDFLSMCSKSSHPVYIVLDGVELCSDLENLLEALVPLVESHHCRMWLSCKTEFYARAPKALRHGSNIIQLEEHNYRDMIRFMEHCCSDEVQQLTLWFRIDELLPKGERDALFHQFVRAAEGSYTSLLLKSNFDSVLIPLSTEGTEFELEVKKLVPLSLDATYELLVQRLAIMDGKFWQAAISPALMWFAYSRRLLSPFEIRGTGLELRDHDRFYEANRAPRVSASEKLLVGYEVFDELFHGEFGDMIWKYSPSMISDMHRLRHRLFPQGEDYIARCILSLLRHDFFCPGAVRSAEEYRRRLQWPALSGYIYQNWGYHVKSLSGPKKAMLYKLLEQPDGSILEGLSQMLHVTSVDGIDFDDYPRDFGLLHFAVYFGMYDLAEHVITKRPQAENWCDSWGRTPLHIFSQVSDVIHRALPGDAGHTERTDLATLTALDSPKDTPMAMFELLIRRTNIPWHSIDKKHGRTPLHYLAVRNLTDLPICYTASDINTQDNYGKTPLDYATENGNLNLVKRLIVPIKTRRTSTAFLAAVSRGLIEIVDFLLPFAAESDADSLSQGLLEAARNGHLRIVRLILARTLDHTVDNKVAVLDYMDEDGMTALHHASISGHKAVMEYLMSKGVNLNAVDNLGRSALMRACEAGHLELVKILLMAHRSDIKSEINKRDRSGRTAFDLAAENGDAKVLEYLLLHGADPQMVITPNDGEPDRISPLQVACTIGYEDATAILLRQPYLTARPDQLLASGTSPLICACRNGHEGIIDQMFEYWGEIDVNVADDTGRTPLSHAAGNGWCRVVKFLLDKEGIDCDIKDQHGRGAVAMRLRRGVSRLFSFCCPVLSRGL</sequence>
<dbReference type="InterPro" id="IPR056884">
    <property type="entry name" value="NPHP3-like_N"/>
</dbReference>
<dbReference type="Gene3D" id="3.40.50.300">
    <property type="entry name" value="P-loop containing nucleotide triphosphate hydrolases"/>
    <property type="match status" value="1"/>
</dbReference>
<comment type="caution">
    <text evidence="5">The sequence shown here is derived from an EMBL/GenBank/DDBJ whole genome shotgun (WGS) entry which is preliminary data.</text>
</comment>